<dbReference type="EMBL" id="NAJL01000014">
    <property type="protein sequence ID" value="TKA29580.1"/>
    <property type="molecule type" value="Genomic_DNA"/>
</dbReference>
<evidence type="ECO:0000256" key="1">
    <source>
        <dbReference type="SAM" id="SignalP"/>
    </source>
</evidence>
<organism evidence="2 3">
    <name type="scientific">Salinomyces thailandicus</name>
    <dbReference type="NCBI Taxonomy" id="706561"/>
    <lineage>
        <taxon>Eukaryota</taxon>
        <taxon>Fungi</taxon>
        <taxon>Dikarya</taxon>
        <taxon>Ascomycota</taxon>
        <taxon>Pezizomycotina</taxon>
        <taxon>Dothideomycetes</taxon>
        <taxon>Dothideomycetidae</taxon>
        <taxon>Mycosphaerellales</taxon>
        <taxon>Teratosphaeriaceae</taxon>
        <taxon>Salinomyces</taxon>
    </lineage>
</organism>
<feature type="signal peptide" evidence="1">
    <location>
        <begin position="1"/>
        <end position="21"/>
    </location>
</feature>
<dbReference type="OrthoDB" id="3941820at2759"/>
<keyword evidence="3" id="KW-1185">Reference proteome</keyword>
<keyword evidence="1" id="KW-0732">Signal</keyword>
<proteinExistence type="predicted"/>
<accession>A0A4U0U3G6</accession>
<dbReference type="Proteomes" id="UP000308549">
    <property type="component" value="Unassembled WGS sequence"/>
</dbReference>
<evidence type="ECO:0000313" key="3">
    <source>
        <dbReference type="Proteomes" id="UP000308549"/>
    </source>
</evidence>
<feature type="chain" id="PRO_5020413764" evidence="1">
    <location>
        <begin position="22"/>
        <end position="134"/>
    </location>
</feature>
<dbReference type="AlphaFoldDB" id="A0A4U0U3G6"/>
<reference evidence="2 3" key="1">
    <citation type="submission" date="2017-03" db="EMBL/GenBank/DDBJ databases">
        <title>Genomes of endolithic fungi from Antarctica.</title>
        <authorList>
            <person name="Coleine C."/>
            <person name="Masonjones S."/>
            <person name="Stajich J.E."/>
        </authorList>
    </citation>
    <scope>NUCLEOTIDE SEQUENCE [LARGE SCALE GENOMIC DNA]</scope>
    <source>
        <strain evidence="2 3">CCFEE 6315</strain>
    </source>
</reference>
<comment type="caution">
    <text evidence="2">The sequence shown here is derived from an EMBL/GenBank/DDBJ whole genome shotgun (WGS) entry which is preliminary data.</text>
</comment>
<sequence>MPASLLFATLATLTTTALTLAFPQTTGPTTGGPFSPFPTNTTVHLYQGPTCLYDVGIQAISSSQCVTLTTEWVSVPQAPNNNCTFAVFQGDDHCDAGAGGLETYQVSAGSDSVCLYAGVLQQGIYHGSGMWTCG</sequence>
<gene>
    <name evidence="2" type="ORF">B0A50_03593</name>
</gene>
<evidence type="ECO:0000313" key="2">
    <source>
        <dbReference type="EMBL" id="TKA29580.1"/>
    </source>
</evidence>
<name>A0A4U0U3G6_9PEZI</name>
<protein>
    <submittedName>
        <fullName evidence="2">Uncharacterized protein</fullName>
    </submittedName>
</protein>